<name>A0A916XZA0_9HYPH</name>
<reference evidence="6" key="2">
    <citation type="submission" date="2020-09" db="EMBL/GenBank/DDBJ databases">
        <authorList>
            <person name="Sun Q."/>
            <person name="Zhou Y."/>
        </authorList>
    </citation>
    <scope>NUCLEOTIDE SEQUENCE</scope>
    <source>
        <strain evidence="6">CGMCC 1.15493</strain>
    </source>
</reference>
<dbReference type="Pfam" id="PF01614">
    <property type="entry name" value="IclR_C"/>
    <property type="match status" value="1"/>
</dbReference>
<keyword evidence="3" id="KW-0804">Transcription</keyword>
<dbReference type="SUPFAM" id="SSF46785">
    <property type="entry name" value="Winged helix' DNA-binding domain"/>
    <property type="match status" value="1"/>
</dbReference>
<dbReference type="InterPro" id="IPR014757">
    <property type="entry name" value="Tscrpt_reg_IclR_C"/>
</dbReference>
<evidence type="ECO:0000256" key="2">
    <source>
        <dbReference type="ARBA" id="ARBA00023125"/>
    </source>
</evidence>
<dbReference type="PROSITE" id="PS51078">
    <property type="entry name" value="ICLR_ED"/>
    <property type="match status" value="1"/>
</dbReference>
<evidence type="ECO:0000313" key="6">
    <source>
        <dbReference type="EMBL" id="GGD23960.1"/>
    </source>
</evidence>
<feature type="domain" description="IclR-ED" evidence="5">
    <location>
        <begin position="90"/>
        <end position="274"/>
    </location>
</feature>
<evidence type="ECO:0000313" key="7">
    <source>
        <dbReference type="Proteomes" id="UP000613160"/>
    </source>
</evidence>
<gene>
    <name evidence="6" type="ORF">GCM10011335_28640</name>
</gene>
<keyword evidence="2" id="KW-0238">DNA-binding</keyword>
<dbReference type="PROSITE" id="PS51077">
    <property type="entry name" value="HTH_ICLR"/>
    <property type="match status" value="1"/>
</dbReference>
<dbReference type="SUPFAM" id="SSF55781">
    <property type="entry name" value="GAF domain-like"/>
    <property type="match status" value="1"/>
</dbReference>
<keyword evidence="1" id="KW-0805">Transcription regulation</keyword>
<dbReference type="AlphaFoldDB" id="A0A916XZA0"/>
<dbReference type="SMART" id="SM00346">
    <property type="entry name" value="HTH_ICLR"/>
    <property type="match status" value="1"/>
</dbReference>
<comment type="caution">
    <text evidence="6">The sequence shown here is derived from an EMBL/GenBank/DDBJ whole genome shotgun (WGS) entry which is preliminary data.</text>
</comment>
<evidence type="ECO:0000259" key="4">
    <source>
        <dbReference type="PROSITE" id="PS51077"/>
    </source>
</evidence>
<dbReference type="PANTHER" id="PTHR30136:SF39">
    <property type="entry name" value="TRANSCRIPTIONAL REGULATORY PROTEIN"/>
    <property type="match status" value="1"/>
</dbReference>
<proteinExistence type="predicted"/>
<reference evidence="6" key="1">
    <citation type="journal article" date="2014" name="Int. J. Syst. Evol. Microbiol.">
        <title>Complete genome sequence of Corynebacterium casei LMG S-19264T (=DSM 44701T), isolated from a smear-ripened cheese.</title>
        <authorList>
            <consortium name="US DOE Joint Genome Institute (JGI-PGF)"/>
            <person name="Walter F."/>
            <person name="Albersmeier A."/>
            <person name="Kalinowski J."/>
            <person name="Ruckert C."/>
        </authorList>
    </citation>
    <scope>NUCLEOTIDE SEQUENCE</scope>
    <source>
        <strain evidence="6">CGMCC 1.15493</strain>
    </source>
</reference>
<dbReference type="Proteomes" id="UP000613160">
    <property type="component" value="Unassembled WGS sequence"/>
</dbReference>
<feature type="domain" description="HTH iclR-type" evidence="4">
    <location>
        <begin position="26"/>
        <end position="89"/>
    </location>
</feature>
<dbReference type="InterPro" id="IPR036388">
    <property type="entry name" value="WH-like_DNA-bd_sf"/>
</dbReference>
<dbReference type="EMBL" id="BMJJ01000006">
    <property type="protein sequence ID" value="GGD23960.1"/>
    <property type="molecule type" value="Genomic_DNA"/>
</dbReference>
<dbReference type="GO" id="GO:0003700">
    <property type="term" value="F:DNA-binding transcription factor activity"/>
    <property type="evidence" value="ECO:0007669"/>
    <property type="project" value="TreeGrafter"/>
</dbReference>
<evidence type="ECO:0000256" key="1">
    <source>
        <dbReference type="ARBA" id="ARBA00023015"/>
    </source>
</evidence>
<dbReference type="InterPro" id="IPR029016">
    <property type="entry name" value="GAF-like_dom_sf"/>
</dbReference>
<dbReference type="InterPro" id="IPR036390">
    <property type="entry name" value="WH_DNA-bd_sf"/>
</dbReference>
<evidence type="ECO:0000259" key="5">
    <source>
        <dbReference type="PROSITE" id="PS51078"/>
    </source>
</evidence>
<dbReference type="InterPro" id="IPR005471">
    <property type="entry name" value="Tscrpt_reg_IclR_N"/>
</dbReference>
<sequence length="299" mass="31392">MGTMSEAAGGVSGEETLSAAISGSGAQAVERALSLLAAVGSGAERGVTLSEAVLESRLNKPTARRLLMALIRARLVDQDEVSRRYFLGGELYVLGLLAARRHGLLEIAGESLRRLSAVTTDTSFLSMRRDDYAVCLHREEGTHPVRTHALLAGDQNPLGVGAGSLAMLAALSDGEVDAIIGRIAEPIAARYPGYSAAIIRADVERTRAAGFALNPGRVLASSWGIGMALRFPDGRVAGALSIAAIDSRMTSERQPELAALLGEEVHRMEAKLARLFSGSRPASRTPVIARSGTKTHTAA</sequence>
<dbReference type="Gene3D" id="1.10.10.10">
    <property type="entry name" value="Winged helix-like DNA-binding domain superfamily/Winged helix DNA-binding domain"/>
    <property type="match status" value="1"/>
</dbReference>
<keyword evidence="7" id="KW-1185">Reference proteome</keyword>
<protein>
    <submittedName>
        <fullName evidence="6">IclR family transcriptional regulator</fullName>
    </submittedName>
</protein>
<dbReference type="PANTHER" id="PTHR30136">
    <property type="entry name" value="HELIX-TURN-HELIX TRANSCRIPTIONAL REGULATOR, ICLR FAMILY"/>
    <property type="match status" value="1"/>
</dbReference>
<dbReference type="Gene3D" id="3.30.450.40">
    <property type="match status" value="1"/>
</dbReference>
<evidence type="ECO:0000256" key="3">
    <source>
        <dbReference type="ARBA" id="ARBA00023163"/>
    </source>
</evidence>
<accession>A0A916XZA0</accession>
<dbReference type="GO" id="GO:0003677">
    <property type="term" value="F:DNA binding"/>
    <property type="evidence" value="ECO:0007669"/>
    <property type="project" value="UniProtKB-KW"/>
</dbReference>
<dbReference type="Pfam" id="PF09339">
    <property type="entry name" value="HTH_IclR"/>
    <property type="match status" value="1"/>
</dbReference>
<dbReference type="InterPro" id="IPR050707">
    <property type="entry name" value="HTH_MetabolicPath_Reg"/>
</dbReference>
<dbReference type="GO" id="GO:0045892">
    <property type="term" value="P:negative regulation of DNA-templated transcription"/>
    <property type="evidence" value="ECO:0007669"/>
    <property type="project" value="TreeGrafter"/>
</dbReference>
<organism evidence="6 7">
    <name type="scientific">Aureimonas glaciei</name>
    <dbReference type="NCBI Taxonomy" id="1776957"/>
    <lineage>
        <taxon>Bacteria</taxon>
        <taxon>Pseudomonadati</taxon>
        <taxon>Pseudomonadota</taxon>
        <taxon>Alphaproteobacteria</taxon>
        <taxon>Hyphomicrobiales</taxon>
        <taxon>Aurantimonadaceae</taxon>
        <taxon>Aureimonas</taxon>
    </lineage>
</organism>